<comment type="caution">
    <text evidence="2">The sequence shown here is derived from an EMBL/GenBank/DDBJ whole genome shotgun (WGS) entry which is preliminary data.</text>
</comment>
<evidence type="ECO:0000313" key="2">
    <source>
        <dbReference type="EMBL" id="KPV53137.1"/>
    </source>
</evidence>
<accession>A0A0P9FJ50</accession>
<dbReference type="Proteomes" id="UP000050509">
    <property type="component" value="Unassembled WGS sequence"/>
</dbReference>
<dbReference type="AlphaFoldDB" id="A0A0P9FJ50"/>
<evidence type="ECO:0000256" key="1">
    <source>
        <dbReference type="SAM" id="Phobius"/>
    </source>
</evidence>
<name>A0A0P9FJ50_9CHLR</name>
<protein>
    <recommendedName>
        <fullName evidence="4">Penicillin-binding protein</fullName>
    </recommendedName>
</protein>
<keyword evidence="3" id="KW-1185">Reference proteome</keyword>
<feature type="non-terminal residue" evidence="2">
    <location>
        <position position="82"/>
    </location>
</feature>
<evidence type="ECO:0000313" key="3">
    <source>
        <dbReference type="Proteomes" id="UP000050509"/>
    </source>
</evidence>
<organism evidence="2 3">
    <name type="scientific">Kouleothrix aurantiaca</name>
    <dbReference type="NCBI Taxonomy" id="186479"/>
    <lineage>
        <taxon>Bacteria</taxon>
        <taxon>Bacillati</taxon>
        <taxon>Chloroflexota</taxon>
        <taxon>Chloroflexia</taxon>
        <taxon>Chloroflexales</taxon>
        <taxon>Roseiflexineae</taxon>
        <taxon>Roseiflexaceae</taxon>
        <taxon>Kouleothrix</taxon>
    </lineage>
</organism>
<keyword evidence="1" id="KW-0812">Transmembrane</keyword>
<sequence length="82" mass="9110">MAAPTIPQPASRLRRVWRLGIRAAGLLLLGLVFAGTVLWFSTELPTPEHLRARAALGSTRILDRRGQLLYELPDPLSGRQRP</sequence>
<keyword evidence="1" id="KW-0472">Membrane</keyword>
<evidence type="ECO:0008006" key="4">
    <source>
        <dbReference type="Google" id="ProtNLM"/>
    </source>
</evidence>
<dbReference type="EMBL" id="LJCR01000331">
    <property type="protein sequence ID" value="KPV53137.1"/>
    <property type="molecule type" value="Genomic_DNA"/>
</dbReference>
<feature type="transmembrane region" description="Helical" evidence="1">
    <location>
        <begin position="21"/>
        <end position="41"/>
    </location>
</feature>
<reference evidence="2 3" key="1">
    <citation type="submission" date="2015-09" db="EMBL/GenBank/DDBJ databases">
        <title>Draft genome sequence of Kouleothrix aurantiaca JCM 19913.</title>
        <authorList>
            <person name="Hemp J."/>
        </authorList>
    </citation>
    <scope>NUCLEOTIDE SEQUENCE [LARGE SCALE GENOMIC DNA]</scope>
    <source>
        <strain evidence="2 3">COM-B</strain>
    </source>
</reference>
<proteinExistence type="predicted"/>
<keyword evidence="1" id="KW-1133">Transmembrane helix</keyword>
<gene>
    <name evidence="2" type="ORF">SE17_11385</name>
</gene>